<dbReference type="Proteomes" id="UP000487929">
    <property type="component" value="Unassembled WGS sequence"/>
</dbReference>
<dbReference type="EMBL" id="WUTT01000001">
    <property type="protein sequence ID" value="NAW32827.1"/>
    <property type="molecule type" value="Genomic_DNA"/>
</dbReference>
<name>A0A7X4W1S2_9GAMM</name>
<proteinExistence type="predicted"/>
<gene>
    <name evidence="1" type="ORF">GRB96_00055</name>
</gene>
<comment type="caution">
    <text evidence="1">The sequence shown here is derived from an EMBL/GenBank/DDBJ whole genome shotgun (WGS) entry which is preliminary data.</text>
</comment>
<protein>
    <submittedName>
        <fullName evidence="1">Uncharacterized protein</fullName>
    </submittedName>
</protein>
<organism evidence="1 2">
    <name type="scientific">Halomonas alimentaria</name>
    <dbReference type="NCBI Taxonomy" id="147248"/>
    <lineage>
        <taxon>Bacteria</taxon>
        <taxon>Pseudomonadati</taxon>
        <taxon>Pseudomonadota</taxon>
        <taxon>Gammaproteobacteria</taxon>
        <taxon>Oceanospirillales</taxon>
        <taxon>Halomonadaceae</taxon>
        <taxon>Halomonas</taxon>
    </lineage>
</organism>
<dbReference type="OrthoDB" id="6173643at2"/>
<evidence type="ECO:0000313" key="1">
    <source>
        <dbReference type="EMBL" id="NAW32827.1"/>
    </source>
</evidence>
<keyword evidence="2" id="KW-1185">Reference proteome</keyword>
<sequence>MGERDKLRQFRELDDAFAEALRELDSSPAAEPPAELESRQPAAAEVEVALAEPGEDFEQRLEALMAEYELSAERVRELLQTLQRYGLSA</sequence>
<reference evidence="1 2" key="1">
    <citation type="submission" date="2019-12" db="EMBL/GenBank/DDBJ databases">
        <title>Draft genome sequencing of Halomonas alimentaria DSM 15356.</title>
        <authorList>
            <person name="Pandiyan K."/>
            <person name="Kushwaha P."/>
            <person name="Gowdham M."/>
            <person name="Chakdar H."/>
            <person name="Singh A."/>
            <person name="Kumar M."/>
            <person name="Saxena A.K."/>
        </authorList>
    </citation>
    <scope>NUCLEOTIDE SEQUENCE [LARGE SCALE GENOMIC DNA]</scope>
    <source>
        <strain evidence="1 2">DSM 15356</strain>
    </source>
</reference>
<evidence type="ECO:0000313" key="2">
    <source>
        <dbReference type="Proteomes" id="UP000487929"/>
    </source>
</evidence>
<dbReference type="AlphaFoldDB" id="A0A7X4W1S2"/>
<accession>A0A7X4W1S2</accession>